<dbReference type="RefSeq" id="WP_134238747.1">
    <property type="nucleotide sequence ID" value="NZ_CP155620.1"/>
</dbReference>
<dbReference type="Gene3D" id="3.40.1420.30">
    <property type="match status" value="1"/>
</dbReference>
<proteinExistence type="predicted"/>
<dbReference type="Pfam" id="PF11396">
    <property type="entry name" value="PepSY_like"/>
    <property type="match status" value="1"/>
</dbReference>
<evidence type="ECO:0000256" key="1">
    <source>
        <dbReference type="SAM" id="SignalP"/>
    </source>
</evidence>
<sequence>MKIKLALAGLFCASVMSADMIVGVDQLPQNAKSFISTYFKGTQIGLVKKDLDSYDVTLSDGTEIDFIITGEWKDVDGKYKAIPTNFLPAAVVSKAQAAQPNAQIFEVDKKINGYKFKFNNMMEVYTDFNGNVLGQQFDD</sequence>
<dbReference type="SUPFAM" id="SSF160574">
    <property type="entry name" value="BT0923-like"/>
    <property type="match status" value="1"/>
</dbReference>
<dbReference type="AlphaFoldDB" id="A0AAU7E5J8"/>
<organism evidence="3">
    <name type="scientific">Campylobacter sp. CCS1377</name>
    <dbReference type="NCBI Taxonomy" id="3158229"/>
    <lineage>
        <taxon>Bacteria</taxon>
        <taxon>Pseudomonadati</taxon>
        <taxon>Campylobacterota</taxon>
        <taxon>Epsilonproteobacteria</taxon>
        <taxon>Campylobacterales</taxon>
        <taxon>Campylobacteraceae</taxon>
        <taxon>Campylobacter</taxon>
    </lineage>
</organism>
<accession>A0AAU7E5J8</accession>
<keyword evidence="1" id="KW-0732">Signal</keyword>
<protein>
    <submittedName>
        <fullName evidence="3">PepSY-like domain-containing protein</fullName>
    </submittedName>
</protein>
<gene>
    <name evidence="3" type="ORF">AAH949_09160</name>
</gene>
<feature type="signal peptide" evidence="1">
    <location>
        <begin position="1"/>
        <end position="17"/>
    </location>
</feature>
<feature type="domain" description="Putative beta-lactamase-inhibitor-like PepSY-like" evidence="2">
    <location>
        <begin position="52"/>
        <end position="133"/>
    </location>
</feature>
<dbReference type="EMBL" id="CP155620">
    <property type="protein sequence ID" value="XBJ29228.1"/>
    <property type="molecule type" value="Genomic_DNA"/>
</dbReference>
<reference evidence="3" key="1">
    <citation type="submission" date="2024-05" db="EMBL/GenBank/DDBJ databases">
        <title>Campylobacter coli isolated from environmental waters in Slovenia.</title>
        <authorList>
            <person name="Zautner A.E."/>
            <person name="Bunk B."/>
            <person name="Riedel T."/>
            <person name="Sproeer C."/>
        </authorList>
    </citation>
    <scope>NUCLEOTIDE SEQUENCE</scope>
    <source>
        <strain evidence="3">CCS1377</strain>
    </source>
</reference>
<dbReference type="InterPro" id="IPR021533">
    <property type="entry name" value="PepSY-like"/>
</dbReference>
<feature type="chain" id="PRO_5043896445" evidence="1">
    <location>
        <begin position="18"/>
        <end position="139"/>
    </location>
</feature>
<evidence type="ECO:0000313" key="3">
    <source>
        <dbReference type="EMBL" id="XBJ29228.1"/>
    </source>
</evidence>
<evidence type="ECO:0000259" key="2">
    <source>
        <dbReference type="Pfam" id="PF11396"/>
    </source>
</evidence>
<name>A0AAU7E5J8_9BACT</name>